<evidence type="ECO:0000313" key="3">
    <source>
        <dbReference type="EMBL" id="MTI26119.1"/>
    </source>
</evidence>
<dbReference type="InterPro" id="IPR050447">
    <property type="entry name" value="Erg6_SMT_methyltransf"/>
</dbReference>
<keyword evidence="1" id="KW-0808">Transferase</keyword>
<proteinExistence type="predicted"/>
<dbReference type="InterPro" id="IPR029063">
    <property type="entry name" value="SAM-dependent_MTases_sf"/>
</dbReference>
<feature type="domain" description="Methyltransferase type 11" evidence="2">
    <location>
        <begin position="52"/>
        <end position="151"/>
    </location>
</feature>
<sequence>MTEIELRELEKQLGCPSGEMGIELGGNMHETNIGMTLNTIEFLDLQGGSSVLELGHGNCGHLENLLEAASNLSYHGLEISNLMHEEAQRLNQKAIAGHKVDFKLYDGENIPFPENHFDRIMTVNTIYFWQNPKRLINEIGRRLKPDGYFVITFAQKDFMKNLPFVGQNFTLYNKEDIEKLVEGSDMKIIGYCDRTEEVKSKAGDSVERFYSMVKLSRK</sequence>
<gene>
    <name evidence="3" type="ORF">E1163_14270</name>
</gene>
<dbReference type="Gene3D" id="3.40.50.150">
    <property type="entry name" value="Vaccinia Virus protein VP39"/>
    <property type="match status" value="1"/>
</dbReference>
<protein>
    <submittedName>
        <fullName evidence="3">Class I SAM-dependent methyltransferase</fullName>
    </submittedName>
</protein>
<dbReference type="SUPFAM" id="SSF53335">
    <property type="entry name" value="S-adenosyl-L-methionine-dependent methyltransferases"/>
    <property type="match status" value="1"/>
</dbReference>
<keyword evidence="3" id="KW-0489">Methyltransferase</keyword>
<evidence type="ECO:0000256" key="1">
    <source>
        <dbReference type="ARBA" id="ARBA00022679"/>
    </source>
</evidence>
<evidence type="ECO:0000259" key="2">
    <source>
        <dbReference type="Pfam" id="PF08241"/>
    </source>
</evidence>
<organism evidence="3 4">
    <name type="scientific">Fulvivirga kasyanovii</name>
    <dbReference type="NCBI Taxonomy" id="396812"/>
    <lineage>
        <taxon>Bacteria</taxon>
        <taxon>Pseudomonadati</taxon>
        <taxon>Bacteroidota</taxon>
        <taxon>Cytophagia</taxon>
        <taxon>Cytophagales</taxon>
        <taxon>Fulvivirgaceae</taxon>
        <taxon>Fulvivirga</taxon>
    </lineage>
</organism>
<name>A0ABW9RS37_9BACT</name>
<comment type="caution">
    <text evidence="3">The sequence shown here is derived from an EMBL/GenBank/DDBJ whole genome shotgun (WGS) entry which is preliminary data.</text>
</comment>
<accession>A0ABW9RS37</accession>
<dbReference type="EMBL" id="SMLW01000564">
    <property type="protein sequence ID" value="MTI26119.1"/>
    <property type="molecule type" value="Genomic_DNA"/>
</dbReference>
<dbReference type="GO" id="GO:0032259">
    <property type="term" value="P:methylation"/>
    <property type="evidence" value="ECO:0007669"/>
    <property type="project" value="UniProtKB-KW"/>
</dbReference>
<dbReference type="GO" id="GO:0008168">
    <property type="term" value="F:methyltransferase activity"/>
    <property type="evidence" value="ECO:0007669"/>
    <property type="project" value="UniProtKB-KW"/>
</dbReference>
<evidence type="ECO:0000313" key="4">
    <source>
        <dbReference type="Proteomes" id="UP000798808"/>
    </source>
</evidence>
<dbReference type="Pfam" id="PF08241">
    <property type="entry name" value="Methyltransf_11"/>
    <property type="match status" value="1"/>
</dbReference>
<reference evidence="3 4" key="1">
    <citation type="submission" date="2019-02" db="EMBL/GenBank/DDBJ databases">
        <authorList>
            <person name="Goldberg S.R."/>
            <person name="Haltli B.A."/>
            <person name="Correa H."/>
            <person name="Russell K.G."/>
        </authorList>
    </citation>
    <scope>NUCLEOTIDE SEQUENCE [LARGE SCALE GENOMIC DNA]</scope>
    <source>
        <strain evidence="3 4">JCM 16186</strain>
    </source>
</reference>
<dbReference type="InterPro" id="IPR013216">
    <property type="entry name" value="Methyltransf_11"/>
</dbReference>
<keyword evidence="4" id="KW-1185">Reference proteome</keyword>
<dbReference type="PANTHER" id="PTHR44068">
    <property type="entry name" value="ZGC:194242"/>
    <property type="match status" value="1"/>
</dbReference>
<dbReference type="Proteomes" id="UP000798808">
    <property type="component" value="Unassembled WGS sequence"/>
</dbReference>
<dbReference type="CDD" id="cd02440">
    <property type="entry name" value="AdoMet_MTases"/>
    <property type="match status" value="1"/>
</dbReference>
<dbReference type="PANTHER" id="PTHR44068:SF1">
    <property type="entry name" value="HYPOTHETICAL LOC100005854"/>
    <property type="match status" value="1"/>
</dbReference>